<keyword evidence="7" id="KW-1185">Reference proteome</keyword>
<proteinExistence type="inferred from homology"/>
<dbReference type="Proteomes" id="UP000564644">
    <property type="component" value="Unassembled WGS sequence"/>
</dbReference>
<protein>
    <submittedName>
        <fullName evidence="6">LysR family transcriptional regulator</fullName>
    </submittedName>
</protein>
<gene>
    <name evidence="6" type="ORF">H7C18_19055</name>
</gene>
<dbReference type="AlphaFoldDB" id="A0A7X0SQ58"/>
<accession>A0A7X0SQ58</accession>
<dbReference type="PANTHER" id="PTHR30126">
    <property type="entry name" value="HTH-TYPE TRANSCRIPTIONAL REGULATOR"/>
    <property type="match status" value="1"/>
</dbReference>
<name>A0A7X0SQ58_9BACL</name>
<dbReference type="GO" id="GO:0003700">
    <property type="term" value="F:DNA-binding transcription factor activity"/>
    <property type="evidence" value="ECO:0007669"/>
    <property type="project" value="InterPro"/>
</dbReference>
<organism evidence="6 7">
    <name type="scientific">Cohnella zeiphila</name>
    <dbReference type="NCBI Taxonomy" id="2761120"/>
    <lineage>
        <taxon>Bacteria</taxon>
        <taxon>Bacillati</taxon>
        <taxon>Bacillota</taxon>
        <taxon>Bacilli</taxon>
        <taxon>Bacillales</taxon>
        <taxon>Paenibacillaceae</taxon>
        <taxon>Cohnella</taxon>
    </lineage>
</organism>
<evidence type="ECO:0000313" key="7">
    <source>
        <dbReference type="Proteomes" id="UP000564644"/>
    </source>
</evidence>
<keyword evidence="3" id="KW-0238">DNA-binding</keyword>
<evidence type="ECO:0000256" key="2">
    <source>
        <dbReference type="ARBA" id="ARBA00023015"/>
    </source>
</evidence>
<dbReference type="InterPro" id="IPR005119">
    <property type="entry name" value="LysR_subst-bd"/>
</dbReference>
<sequence>MESGDLRVFQAVATEGSITKAANRLGYVQSNVTARIRQLEADLQTVLFHRHNRGMVLTAGGKSLLEYANQILGLLDEAAKAVTSAHEPRGPLSIGSSQTCAAVRLPKLLARYHRQYPEVALSLTTGNSDELTEGILRYELDGAFLSGPFDHDELAAIPMFEEEMVLVSEAGLEELEEAPAKPILVFAGGCYYRSALESWLKQNSWKSPQTMEFGTLEAILGGVSAGLGISLLPRTVVAKGVEEGYLRAHEFPEEARYVDTSFVWRKDAFLSRPLRLLMEQLASAAEPAADLFRA</sequence>
<reference evidence="6 7" key="1">
    <citation type="submission" date="2020-08" db="EMBL/GenBank/DDBJ databases">
        <title>Cohnella phylogeny.</title>
        <authorList>
            <person name="Dunlap C."/>
        </authorList>
    </citation>
    <scope>NUCLEOTIDE SEQUENCE [LARGE SCALE GENOMIC DNA]</scope>
    <source>
        <strain evidence="6 7">CBP 2801</strain>
    </source>
</reference>
<evidence type="ECO:0000256" key="3">
    <source>
        <dbReference type="ARBA" id="ARBA00023125"/>
    </source>
</evidence>
<dbReference type="Pfam" id="PF00126">
    <property type="entry name" value="HTH_1"/>
    <property type="match status" value="1"/>
</dbReference>
<comment type="caution">
    <text evidence="6">The sequence shown here is derived from an EMBL/GenBank/DDBJ whole genome shotgun (WGS) entry which is preliminary data.</text>
</comment>
<dbReference type="InterPro" id="IPR036388">
    <property type="entry name" value="WH-like_DNA-bd_sf"/>
</dbReference>
<feature type="domain" description="HTH lysR-type" evidence="5">
    <location>
        <begin position="1"/>
        <end position="58"/>
    </location>
</feature>
<evidence type="ECO:0000313" key="6">
    <source>
        <dbReference type="EMBL" id="MBB6733019.1"/>
    </source>
</evidence>
<dbReference type="SUPFAM" id="SSF46785">
    <property type="entry name" value="Winged helix' DNA-binding domain"/>
    <property type="match status" value="1"/>
</dbReference>
<dbReference type="InterPro" id="IPR000847">
    <property type="entry name" value="LysR_HTH_N"/>
</dbReference>
<dbReference type="Pfam" id="PF03466">
    <property type="entry name" value="LysR_substrate"/>
    <property type="match status" value="1"/>
</dbReference>
<evidence type="ECO:0000256" key="4">
    <source>
        <dbReference type="ARBA" id="ARBA00023163"/>
    </source>
</evidence>
<dbReference type="PANTHER" id="PTHR30126:SF40">
    <property type="entry name" value="HTH-TYPE TRANSCRIPTIONAL REGULATOR GLTR"/>
    <property type="match status" value="1"/>
</dbReference>
<evidence type="ECO:0000256" key="1">
    <source>
        <dbReference type="ARBA" id="ARBA00009437"/>
    </source>
</evidence>
<dbReference type="CDD" id="cd08442">
    <property type="entry name" value="PBP2_YofA_SoxR_like"/>
    <property type="match status" value="1"/>
</dbReference>
<evidence type="ECO:0000259" key="5">
    <source>
        <dbReference type="PROSITE" id="PS50931"/>
    </source>
</evidence>
<keyword evidence="4" id="KW-0804">Transcription</keyword>
<dbReference type="RefSeq" id="WP_185130682.1">
    <property type="nucleotide sequence ID" value="NZ_JACJVO010000024.1"/>
</dbReference>
<keyword evidence="2" id="KW-0805">Transcription regulation</keyword>
<dbReference type="FunFam" id="1.10.10.10:FF:000001">
    <property type="entry name" value="LysR family transcriptional regulator"/>
    <property type="match status" value="1"/>
</dbReference>
<dbReference type="EMBL" id="JACJVO010000024">
    <property type="protein sequence ID" value="MBB6733019.1"/>
    <property type="molecule type" value="Genomic_DNA"/>
</dbReference>
<dbReference type="InterPro" id="IPR036390">
    <property type="entry name" value="WH_DNA-bd_sf"/>
</dbReference>
<dbReference type="PROSITE" id="PS50931">
    <property type="entry name" value="HTH_LYSR"/>
    <property type="match status" value="1"/>
</dbReference>
<dbReference type="SUPFAM" id="SSF53850">
    <property type="entry name" value="Periplasmic binding protein-like II"/>
    <property type="match status" value="1"/>
</dbReference>
<dbReference type="Gene3D" id="1.10.10.10">
    <property type="entry name" value="Winged helix-like DNA-binding domain superfamily/Winged helix DNA-binding domain"/>
    <property type="match status" value="1"/>
</dbReference>
<dbReference type="Gene3D" id="3.40.190.10">
    <property type="entry name" value="Periplasmic binding protein-like II"/>
    <property type="match status" value="2"/>
</dbReference>
<dbReference type="GO" id="GO:0000976">
    <property type="term" value="F:transcription cis-regulatory region binding"/>
    <property type="evidence" value="ECO:0007669"/>
    <property type="project" value="TreeGrafter"/>
</dbReference>
<comment type="similarity">
    <text evidence="1">Belongs to the LysR transcriptional regulatory family.</text>
</comment>